<keyword evidence="4" id="KW-0119">Carbohydrate metabolism</keyword>
<dbReference type="InterPro" id="IPR001360">
    <property type="entry name" value="Glyco_hydro_1"/>
</dbReference>
<keyword evidence="6" id="KW-0624">Polysaccharide degradation</keyword>
<comment type="caution">
    <text evidence="8">The sequence shown here is derived from an EMBL/GenBank/DDBJ whole genome shotgun (WGS) entry which is preliminary data.</text>
</comment>
<evidence type="ECO:0000256" key="3">
    <source>
        <dbReference type="ARBA" id="ARBA00023001"/>
    </source>
</evidence>
<evidence type="ECO:0000256" key="2">
    <source>
        <dbReference type="ARBA" id="ARBA00022801"/>
    </source>
</evidence>
<evidence type="ECO:0000256" key="6">
    <source>
        <dbReference type="ARBA" id="ARBA00023326"/>
    </source>
</evidence>
<evidence type="ECO:0000256" key="7">
    <source>
        <dbReference type="RuleBase" id="RU361175"/>
    </source>
</evidence>
<dbReference type="PANTHER" id="PTHR10353:SF36">
    <property type="entry name" value="LP05116P"/>
    <property type="match status" value="1"/>
</dbReference>
<keyword evidence="3" id="KW-0136">Cellulose degradation</keyword>
<dbReference type="PRINTS" id="PR00131">
    <property type="entry name" value="GLHYDRLASE1"/>
</dbReference>
<keyword evidence="5 7" id="KW-0326">Glycosidase</keyword>
<keyword evidence="2 7" id="KW-0378">Hydrolase</keyword>
<dbReference type="PANTHER" id="PTHR10353">
    <property type="entry name" value="GLYCOSYL HYDROLASE"/>
    <property type="match status" value="1"/>
</dbReference>
<dbReference type="InterPro" id="IPR017736">
    <property type="entry name" value="Glyco_hydro_1_beta-glucosidase"/>
</dbReference>
<evidence type="ECO:0000256" key="1">
    <source>
        <dbReference type="ARBA" id="ARBA00010838"/>
    </source>
</evidence>
<dbReference type="RefSeq" id="WP_347705294.1">
    <property type="nucleotide sequence ID" value="NZ_JBDPZD010000003.1"/>
</dbReference>
<organism evidence="8 9">
    <name type="scientific">Roseateles paludis</name>
    <dbReference type="NCBI Taxonomy" id="3145238"/>
    <lineage>
        <taxon>Bacteria</taxon>
        <taxon>Pseudomonadati</taxon>
        <taxon>Pseudomonadota</taxon>
        <taxon>Betaproteobacteria</taxon>
        <taxon>Burkholderiales</taxon>
        <taxon>Sphaerotilaceae</taxon>
        <taxon>Roseateles</taxon>
    </lineage>
</organism>
<keyword evidence="9" id="KW-1185">Reference proteome</keyword>
<dbReference type="Pfam" id="PF00232">
    <property type="entry name" value="Glyco_hydro_1"/>
    <property type="match status" value="1"/>
</dbReference>
<proteinExistence type="inferred from homology"/>
<evidence type="ECO:0000256" key="4">
    <source>
        <dbReference type="ARBA" id="ARBA00023277"/>
    </source>
</evidence>
<sequence length="465" mass="50708">MPSPFETDPSLLALAARFPAGFHLGASTSAFQIEGATRADGRGRSWWDDFCDQPGRIADGTNGDVACDHYRRWREDLDLIASLGHNAYRFSVAWPRVLPQGRGAVNSAGLDHYERLVDGLLERGIAPYLTLYHWDLPSTLANAGGWQVRDTASAFAEFADVVARRLGDRVYSYATLNEPRCAAFVGHLEGRQAPGWKDGAAAVRAAHHLLLAHGLAMPALRANTRQARCGIVLDVKPYDPADPSSAADVAAAHAGDGVFNRWYLDPIFRGHYPQDVWDGFGPWAPEVHAGDMAAIAAPIDTLGINYYTRAVVSAVPGEVYPGLVEVRVPGQHYSHMGWEDHPDGLRRMLRRLHEEYRVPDLFIAENGAAEPDVLSPDGSVDDPARLHYLQGHLAVVAEAIEAGVPLSGHLVWSLMDNMEWGRGYVPRFGLLYVDHANGQRRILKRSGAWHSALVKAAATGGAGRS</sequence>
<dbReference type="NCBIfam" id="TIGR03356">
    <property type="entry name" value="BGL"/>
    <property type="match status" value="1"/>
</dbReference>
<dbReference type="EMBL" id="JBDPZD010000003">
    <property type="protein sequence ID" value="MEO3692477.1"/>
    <property type="molecule type" value="Genomic_DNA"/>
</dbReference>
<comment type="catalytic activity">
    <reaction evidence="7">
        <text>Hydrolysis of terminal, non-reducing beta-D-glucosyl residues with release of beta-D-glucose.</text>
        <dbReference type="EC" id="3.2.1.21"/>
    </reaction>
</comment>
<dbReference type="Proteomes" id="UP001495147">
    <property type="component" value="Unassembled WGS sequence"/>
</dbReference>
<gene>
    <name evidence="8" type="ORF">ABDJ85_13440</name>
</gene>
<name>A0ABV0G425_9BURK</name>
<dbReference type="InterPro" id="IPR017853">
    <property type="entry name" value="GH"/>
</dbReference>
<dbReference type="GO" id="GO:0008422">
    <property type="term" value="F:beta-glucosidase activity"/>
    <property type="evidence" value="ECO:0007669"/>
    <property type="project" value="UniProtKB-EC"/>
</dbReference>
<dbReference type="Gene3D" id="3.20.20.80">
    <property type="entry name" value="Glycosidases"/>
    <property type="match status" value="1"/>
</dbReference>
<comment type="similarity">
    <text evidence="1 7">Belongs to the glycosyl hydrolase 1 family.</text>
</comment>
<protein>
    <recommendedName>
        <fullName evidence="7">Beta-glucosidase</fullName>
        <ecNumber evidence="7">3.2.1.21</ecNumber>
    </recommendedName>
</protein>
<evidence type="ECO:0000256" key="5">
    <source>
        <dbReference type="ARBA" id="ARBA00023295"/>
    </source>
</evidence>
<evidence type="ECO:0000313" key="8">
    <source>
        <dbReference type="EMBL" id="MEO3692477.1"/>
    </source>
</evidence>
<accession>A0ABV0G425</accession>
<dbReference type="EC" id="3.2.1.21" evidence="7"/>
<evidence type="ECO:0000313" key="9">
    <source>
        <dbReference type="Proteomes" id="UP001495147"/>
    </source>
</evidence>
<dbReference type="SUPFAM" id="SSF51445">
    <property type="entry name" value="(Trans)glycosidases"/>
    <property type="match status" value="1"/>
</dbReference>
<reference evidence="8 9" key="1">
    <citation type="submission" date="2024-05" db="EMBL/GenBank/DDBJ databases">
        <title>Roseateles sp. DJS-2-20 16S ribosomal RNA gene Genome sequencing and assembly.</title>
        <authorList>
            <person name="Woo H."/>
        </authorList>
    </citation>
    <scope>NUCLEOTIDE SEQUENCE [LARGE SCALE GENOMIC DNA]</scope>
    <source>
        <strain evidence="8 9">DJS-2-20</strain>
    </source>
</reference>